<keyword evidence="3" id="KW-1185">Reference proteome</keyword>
<proteinExistence type="predicted"/>
<dbReference type="STRING" id="1300345.LF41_1987"/>
<accession>A0A0A2WHP1</accession>
<comment type="caution">
    <text evidence="2">The sequence shown here is derived from an EMBL/GenBank/DDBJ whole genome shotgun (WGS) entry which is preliminary data.</text>
</comment>
<dbReference type="InterPro" id="IPR025218">
    <property type="entry name" value="DUF4426"/>
</dbReference>
<dbReference type="AlphaFoldDB" id="A0A0A2WHP1"/>
<evidence type="ECO:0000313" key="3">
    <source>
        <dbReference type="Proteomes" id="UP000030518"/>
    </source>
</evidence>
<dbReference type="eggNOG" id="ENOG503303T">
    <property type="taxonomic scope" value="Bacteria"/>
</dbReference>
<dbReference type="RefSeq" id="WP_084073718.1">
    <property type="nucleotide sequence ID" value="NZ_JRKJ01000025.1"/>
</dbReference>
<dbReference type="Gene3D" id="2.60.40.3340">
    <property type="entry name" value="Domain of unknown function DUF4426"/>
    <property type="match status" value="1"/>
</dbReference>
<dbReference type="PROSITE" id="PS51257">
    <property type="entry name" value="PROKAR_LIPOPROTEIN"/>
    <property type="match status" value="1"/>
</dbReference>
<sequence>MRTIERMAVAMIVGSLAACGGGSAPTPAHPAPPPAELHVGDLHLHATAVNTMALPERVTKSYGIARGEQTWMLLVTVRQGEEGRDVAVPANVVATARDLGGRRIGIPMRELRLDGGLIDNVGTFSISPPDTLQFTVDVTPANGPTRTLEFTREVAK</sequence>
<dbReference type="PATRIC" id="fig|1300345.3.peg.3034"/>
<reference evidence="2 3" key="1">
    <citation type="submission" date="2014-09" db="EMBL/GenBank/DDBJ databases">
        <title>Genome sequences of Lysobacter dokdonensis DS-58.</title>
        <authorList>
            <person name="Kim J.F."/>
            <person name="Kwak M.-J."/>
        </authorList>
    </citation>
    <scope>NUCLEOTIDE SEQUENCE [LARGE SCALE GENOMIC DNA]</scope>
    <source>
        <strain evidence="2 3">DS-58</strain>
    </source>
</reference>
<feature type="domain" description="DUF4426" evidence="1">
    <location>
        <begin position="38"/>
        <end position="153"/>
    </location>
</feature>
<dbReference type="Proteomes" id="UP000030518">
    <property type="component" value="Unassembled WGS sequence"/>
</dbReference>
<dbReference type="EMBL" id="JRKJ01000025">
    <property type="protein sequence ID" value="KGQ17780.1"/>
    <property type="molecule type" value="Genomic_DNA"/>
</dbReference>
<protein>
    <submittedName>
        <fullName evidence="2">DUF488 domain containing protein</fullName>
    </submittedName>
</protein>
<evidence type="ECO:0000259" key="1">
    <source>
        <dbReference type="Pfam" id="PF14467"/>
    </source>
</evidence>
<dbReference type="OrthoDB" id="5976095at2"/>
<organism evidence="2 3">
    <name type="scientific">Lysobacter dokdonensis DS-58</name>
    <dbReference type="NCBI Taxonomy" id="1300345"/>
    <lineage>
        <taxon>Bacteria</taxon>
        <taxon>Pseudomonadati</taxon>
        <taxon>Pseudomonadota</taxon>
        <taxon>Gammaproteobacteria</taxon>
        <taxon>Lysobacterales</taxon>
        <taxon>Lysobacteraceae</taxon>
        <taxon>Noviluteimonas</taxon>
    </lineage>
</organism>
<evidence type="ECO:0000313" key="2">
    <source>
        <dbReference type="EMBL" id="KGQ17780.1"/>
    </source>
</evidence>
<gene>
    <name evidence="2" type="ORF">LF41_1987</name>
</gene>
<dbReference type="Pfam" id="PF14467">
    <property type="entry name" value="DUF4426"/>
    <property type="match status" value="1"/>
</dbReference>
<name>A0A0A2WHP1_9GAMM</name>